<feature type="chain" id="PRO_5040362713" evidence="1">
    <location>
        <begin position="20"/>
        <end position="318"/>
    </location>
</feature>
<dbReference type="InterPro" id="IPR017946">
    <property type="entry name" value="PLC-like_Pdiesterase_TIM-brl"/>
</dbReference>
<evidence type="ECO:0000313" key="2">
    <source>
        <dbReference type="EMBL" id="KAF2422109.1"/>
    </source>
</evidence>
<accession>A0A9P4NHH8</accession>
<keyword evidence="3" id="KW-1185">Reference proteome</keyword>
<keyword evidence="1" id="KW-0732">Signal</keyword>
<dbReference type="PANTHER" id="PTHR13593">
    <property type="match status" value="1"/>
</dbReference>
<protein>
    <submittedName>
        <fullName evidence="2">PLC-like phosphodiesterase</fullName>
    </submittedName>
</protein>
<organism evidence="2 3">
    <name type="scientific">Tothia fuscella</name>
    <dbReference type="NCBI Taxonomy" id="1048955"/>
    <lineage>
        <taxon>Eukaryota</taxon>
        <taxon>Fungi</taxon>
        <taxon>Dikarya</taxon>
        <taxon>Ascomycota</taxon>
        <taxon>Pezizomycotina</taxon>
        <taxon>Dothideomycetes</taxon>
        <taxon>Pleosporomycetidae</taxon>
        <taxon>Venturiales</taxon>
        <taxon>Cylindrosympodiaceae</taxon>
        <taxon>Tothia</taxon>
    </lineage>
</organism>
<feature type="signal peptide" evidence="1">
    <location>
        <begin position="1"/>
        <end position="19"/>
    </location>
</feature>
<evidence type="ECO:0000256" key="1">
    <source>
        <dbReference type="SAM" id="SignalP"/>
    </source>
</evidence>
<dbReference type="Pfam" id="PF26146">
    <property type="entry name" value="PI-PLC_X"/>
    <property type="match status" value="1"/>
</dbReference>
<gene>
    <name evidence="2" type="ORF">EJ08DRAFT_665012</name>
</gene>
<reference evidence="2" key="1">
    <citation type="journal article" date="2020" name="Stud. Mycol.">
        <title>101 Dothideomycetes genomes: a test case for predicting lifestyles and emergence of pathogens.</title>
        <authorList>
            <person name="Haridas S."/>
            <person name="Albert R."/>
            <person name="Binder M."/>
            <person name="Bloem J."/>
            <person name="Labutti K."/>
            <person name="Salamov A."/>
            <person name="Andreopoulos B."/>
            <person name="Baker S."/>
            <person name="Barry K."/>
            <person name="Bills G."/>
            <person name="Bluhm B."/>
            <person name="Cannon C."/>
            <person name="Castanera R."/>
            <person name="Culley D."/>
            <person name="Daum C."/>
            <person name="Ezra D."/>
            <person name="Gonzalez J."/>
            <person name="Henrissat B."/>
            <person name="Kuo A."/>
            <person name="Liang C."/>
            <person name="Lipzen A."/>
            <person name="Lutzoni F."/>
            <person name="Magnuson J."/>
            <person name="Mondo S."/>
            <person name="Nolan M."/>
            <person name="Ohm R."/>
            <person name="Pangilinan J."/>
            <person name="Park H.-J."/>
            <person name="Ramirez L."/>
            <person name="Alfaro M."/>
            <person name="Sun H."/>
            <person name="Tritt A."/>
            <person name="Yoshinaga Y."/>
            <person name="Zwiers L.-H."/>
            <person name="Turgeon B."/>
            <person name="Goodwin S."/>
            <person name="Spatafora J."/>
            <person name="Crous P."/>
            <person name="Grigoriev I."/>
        </authorList>
    </citation>
    <scope>NUCLEOTIDE SEQUENCE</scope>
    <source>
        <strain evidence="2">CBS 130266</strain>
    </source>
</reference>
<name>A0A9P4NHH8_9PEZI</name>
<dbReference type="GO" id="GO:0008081">
    <property type="term" value="F:phosphoric diester hydrolase activity"/>
    <property type="evidence" value="ECO:0007669"/>
    <property type="project" value="InterPro"/>
</dbReference>
<dbReference type="AlphaFoldDB" id="A0A9P4NHH8"/>
<dbReference type="SUPFAM" id="SSF51695">
    <property type="entry name" value="PLC-like phosphodiesterases"/>
    <property type="match status" value="1"/>
</dbReference>
<dbReference type="InterPro" id="IPR051057">
    <property type="entry name" value="PI-PLC_domain"/>
</dbReference>
<evidence type="ECO:0000313" key="3">
    <source>
        <dbReference type="Proteomes" id="UP000800235"/>
    </source>
</evidence>
<dbReference type="EMBL" id="MU007094">
    <property type="protein sequence ID" value="KAF2422109.1"/>
    <property type="molecule type" value="Genomic_DNA"/>
</dbReference>
<dbReference type="GO" id="GO:0006629">
    <property type="term" value="P:lipid metabolic process"/>
    <property type="evidence" value="ECO:0007669"/>
    <property type="project" value="InterPro"/>
</dbReference>
<dbReference type="Gene3D" id="3.20.20.190">
    <property type="entry name" value="Phosphatidylinositol (PI) phosphodiesterase"/>
    <property type="match status" value="1"/>
</dbReference>
<sequence length="318" mass="35243">MQVFGVSLLVASLIAPAVSLPLSLTSLTSLFTRADPLCNGYPQLCTRKYSEITFVGTHDSAFIGPLPSQNQEKSLTDQLNAGIRFLQSQTQRFEIDKTPHMCHTDCALEDGGSVESYLREVKGWLDKNTREVITVLLTNPDKFGMDVFDGIFRKVGIEKFAFRPKGSPDALGMGDWPTLGEMIDAGQRLVVFVDYGADEKAIPYILDEFNHFFETPFESTDKSFNQCKLDRANKKNPDGKSSMYIMNHNLQVKIPFVNILLPDRNSAGRTNAVSGDGSIGDQVDTCKGTWGGRQPNVVLVDYFNRGESIKAQRVLNGL</sequence>
<dbReference type="PANTHER" id="PTHR13593:SF146">
    <property type="entry name" value="PLC-LIKE PHOSPHODIESTERASE"/>
    <property type="match status" value="1"/>
</dbReference>
<dbReference type="OrthoDB" id="7984201at2759"/>
<proteinExistence type="predicted"/>
<dbReference type="Proteomes" id="UP000800235">
    <property type="component" value="Unassembled WGS sequence"/>
</dbReference>
<comment type="caution">
    <text evidence="2">The sequence shown here is derived from an EMBL/GenBank/DDBJ whole genome shotgun (WGS) entry which is preliminary data.</text>
</comment>